<name>A0ABD7UYP9_9ACTN</name>
<feature type="region of interest" description="Disordered" evidence="1">
    <location>
        <begin position="1"/>
        <end position="49"/>
    </location>
</feature>
<feature type="compositionally biased region" description="Basic and acidic residues" evidence="1">
    <location>
        <begin position="190"/>
        <end position="204"/>
    </location>
</feature>
<dbReference type="AlphaFoldDB" id="A0ABD7UYP9"/>
<evidence type="ECO:0000313" key="3">
    <source>
        <dbReference type="Proteomes" id="UP000360750"/>
    </source>
</evidence>
<comment type="caution">
    <text evidence="2">The sequence shown here is derived from an EMBL/GenBank/DDBJ whole genome shotgun (WGS) entry which is preliminary data.</text>
</comment>
<feature type="region of interest" description="Disordered" evidence="1">
    <location>
        <begin position="190"/>
        <end position="225"/>
    </location>
</feature>
<sequence length="225" mass="23902">MRWAGHDPRCGQRPQQSLVVERTNPAPRAGQQFGLGALGDDPAASDDDDVVGDDLDLVEQMRRQQHCAAAIGVVPQQGSHPVDARRVEAVGRLVEDEDLRVAQQRGRDTETLPHAEGVVADSSPGFFRCEADQFEHLVDTLGADAHGHGGQPQDLGAGPAGVLRRGVEEHADLGRRVGDGPVVDAVELRRARRGRGEPGDDPHGRRLAGAVRSEEAGDLTGPAGE</sequence>
<dbReference type="AntiFam" id="ANF00142">
    <property type="entry name" value="Shadow ORF (opposite yadG)"/>
</dbReference>
<dbReference type="Proteomes" id="UP000360750">
    <property type="component" value="Unassembled WGS sequence"/>
</dbReference>
<evidence type="ECO:0000313" key="2">
    <source>
        <dbReference type="EMBL" id="VFA81503.1"/>
    </source>
</evidence>
<accession>A0ABD7UYP9</accession>
<evidence type="ECO:0000256" key="1">
    <source>
        <dbReference type="SAM" id="MobiDB-lite"/>
    </source>
</evidence>
<reference evidence="2 3" key="1">
    <citation type="submission" date="2019-02" db="EMBL/GenBank/DDBJ databases">
        <authorList>
            <consortium name="Pathogen Informatics"/>
        </authorList>
    </citation>
    <scope>NUCLEOTIDE SEQUENCE [LARGE SCALE GENOMIC DNA]</scope>
    <source>
        <strain evidence="2 3">3012STDY6756503</strain>
    </source>
</reference>
<dbReference type="EMBL" id="CAACYD010000005">
    <property type="protein sequence ID" value="VFA81503.1"/>
    <property type="molecule type" value="Genomic_DNA"/>
</dbReference>
<dbReference type="AntiFam" id="ANF00095">
    <property type="entry name" value="Shadow ORF (opposite ABC transporters)"/>
</dbReference>
<feature type="compositionally biased region" description="Basic and acidic residues" evidence="1">
    <location>
        <begin position="1"/>
        <end position="10"/>
    </location>
</feature>
<proteinExistence type="predicted"/>
<protein>
    <submittedName>
        <fullName evidence="2">Uncharacterized protein</fullName>
    </submittedName>
</protein>
<gene>
    <name evidence="2" type="ORF">NCTC8139_00569</name>
</gene>
<organism evidence="2 3">
    <name type="scientific">Gordonia paraffinivorans</name>
    <dbReference type="NCBI Taxonomy" id="175628"/>
    <lineage>
        <taxon>Bacteria</taxon>
        <taxon>Bacillati</taxon>
        <taxon>Actinomycetota</taxon>
        <taxon>Actinomycetes</taxon>
        <taxon>Mycobacteriales</taxon>
        <taxon>Gordoniaceae</taxon>
        <taxon>Gordonia</taxon>
    </lineage>
</organism>